<dbReference type="GO" id="GO:0005524">
    <property type="term" value="F:ATP binding"/>
    <property type="evidence" value="ECO:0007669"/>
    <property type="project" value="UniProtKB-KW"/>
</dbReference>
<dbReference type="SUPFAM" id="SSF52540">
    <property type="entry name" value="P-loop containing nucleoside triphosphate hydrolases"/>
    <property type="match status" value="1"/>
</dbReference>
<dbReference type="InterPro" id="IPR047641">
    <property type="entry name" value="ABC_transpr_MalK/UgpC-like"/>
</dbReference>
<feature type="domain" description="ABC transporter" evidence="6">
    <location>
        <begin position="3"/>
        <end position="233"/>
    </location>
</feature>
<evidence type="ECO:0000256" key="5">
    <source>
        <dbReference type="ARBA" id="ARBA00023136"/>
    </source>
</evidence>
<dbReference type="CDD" id="cd03259">
    <property type="entry name" value="ABC_Carb_Solutes_like"/>
    <property type="match status" value="1"/>
</dbReference>
<keyword evidence="2" id="KW-1003">Cell membrane</keyword>
<dbReference type="Proteomes" id="UP000011864">
    <property type="component" value="Chromosome"/>
</dbReference>
<dbReference type="KEGG" id="gps:C427_1140"/>
<dbReference type="Pfam" id="PF00005">
    <property type="entry name" value="ABC_tran"/>
    <property type="match status" value="1"/>
</dbReference>
<dbReference type="PANTHER" id="PTHR43875">
    <property type="entry name" value="MALTODEXTRIN IMPORT ATP-BINDING PROTEIN MSMX"/>
    <property type="match status" value="1"/>
</dbReference>
<dbReference type="PATRIC" id="fig|1129794.4.peg.1130"/>
<evidence type="ECO:0000256" key="1">
    <source>
        <dbReference type="ARBA" id="ARBA00022448"/>
    </source>
</evidence>
<dbReference type="EMBL" id="CP003837">
    <property type="protein sequence ID" value="AGH43249.1"/>
    <property type="molecule type" value="Genomic_DNA"/>
</dbReference>
<dbReference type="Gene3D" id="2.40.50.100">
    <property type="match status" value="1"/>
</dbReference>
<dbReference type="InterPro" id="IPR003593">
    <property type="entry name" value="AAA+_ATPase"/>
</dbReference>
<proteinExistence type="predicted"/>
<dbReference type="AlphaFoldDB" id="K7ANS6"/>
<evidence type="ECO:0000256" key="4">
    <source>
        <dbReference type="ARBA" id="ARBA00022840"/>
    </source>
</evidence>
<dbReference type="SUPFAM" id="SSF50331">
    <property type="entry name" value="MOP-like"/>
    <property type="match status" value="1"/>
</dbReference>
<dbReference type="HOGENOM" id="CLU_000604_1_1_6"/>
<keyword evidence="3" id="KW-0547">Nucleotide-binding</keyword>
<dbReference type="RefSeq" id="WP_007636836.1">
    <property type="nucleotide sequence ID" value="NC_020514.1"/>
</dbReference>
<reference evidence="7 8" key="1">
    <citation type="journal article" date="2013" name="Genome Announc.">
        <title>Complete Genome Sequence of Glaciecola psychrophila Strain 170T.</title>
        <authorList>
            <person name="Yin J."/>
            <person name="Chen J."/>
            <person name="Liu G."/>
            <person name="Yu Y."/>
            <person name="Song L."/>
            <person name="Wang X."/>
            <person name="Qu X."/>
        </authorList>
    </citation>
    <scope>NUCLEOTIDE SEQUENCE [LARGE SCALE GENOMIC DNA]</scope>
    <source>
        <strain evidence="7 8">170</strain>
    </source>
</reference>
<dbReference type="OrthoDB" id="9802264at2"/>
<organism evidence="7 8">
    <name type="scientific">Paraglaciecola psychrophila 170</name>
    <dbReference type="NCBI Taxonomy" id="1129794"/>
    <lineage>
        <taxon>Bacteria</taxon>
        <taxon>Pseudomonadati</taxon>
        <taxon>Pseudomonadota</taxon>
        <taxon>Gammaproteobacteria</taxon>
        <taxon>Alteromonadales</taxon>
        <taxon>Alteromonadaceae</taxon>
        <taxon>Paraglaciecola</taxon>
    </lineage>
</organism>
<evidence type="ECO:0000256" key="2">
    <source>
        <dbReference type="ARBA" id="ARBA00022475"/>
    </source>
</evidence>
<dbReference type="InterPro" id="IPR008995">
    <property type="entry name" value="Mo/tungstate-bd_C_term_dom"/>
</dbReference>
<keyword evidence="1" id="KW-0813">Transport</keyword>
<dbReference type="InterPro" id="IPR003439">
    <property type="entry name" value="ABC_transporter-like_ATP-bd"/>
</dbReference>
<evidence type="ECO:0000313" key="7">
    <source>
        <dbReference type="EMBL" id="AGH43249.1"/>
    </source>
</evidence>
<dbReference type="eggNOG" id="COG3842">
    <property type="taxonomic scope" value="Bacteria"/>
</dbReference>
<dbReference type="InterPro" id="IPR027417">
    <property type="entry name" value="P-loop_NTPase"/>
</dbReference>
<sequence length="363" mass="40724">MSLVLKNVSHEVGGEKYLDNVNLTLESGSFNVLLGRTLAGKTTLMRLMAGLEKPTSGQIFMNGQDVTGVAVQKRNVSMVYQQFINYPNLTVRENIASPLRLSKVTETEINRRVKETADMLQISQYLDRLPLELSGGQQQRTSMARALVKDASLILFDEPLVNLDYKLREELRSELRVLFEERKSIAVYATTEANEAMALGGVTTLVHEGRILQSGAVNQVYRGPKNIEAAKLFCEPPINLIEGQITHDEVSFFDSIHFPLDEKLKDLPKRKFIFGVKPSHIGLVPKNDDDLELPMKVELAEISGSETYLHVYNGQFSLILQLSGVLNYAIETPVNVYLPIHKLFVFDLNGLTIKVPTFDMENL</sequence>
<name>K7ANS6_9ALTE</name>
<evidence type="ECO:0000256" key="3">
    <source>
        <dbReference type="ARBA" id="ARBA00022741"/>
    </source>
</evidence>
<dbReference type="GO" id="GO:0015408">
    <property type="term" value="F:ABC-type ferric iron transporter activity"/>
    <property type="evidence" value="ECO:0007669"/>
    <property type="project" value="InterPro"/>
</dbReference>
<dbReference type="InterPro" id="IPR012340">
    <property type="entry name" value="NA-bd_OB-fold"/>
</dbReference>
<dbReference type="Gene3D" id="3.40.50.300">
    <property type="entry name" value="P-loop containing nucleotide triphosphate hydrolases"/>
    <property type="match status" value="1"/>
</dbReference>
<keyword evidence="8" id="KW-1185">Reference proteome</keyword>
<dbReference type="GO" id="GO:0055052">
    <property type="term" value="C:ATP-binding cassette (ABC) transporter complex, substrate-binding subunit-containing"/>
    <property type="evidence" value="ECO:0007669"/>
    <property type="project" value="TreeGrafter"/>
</dbReference>
<dbReference type="STRING" id="1129794.C427_1140"/>
<dbReference type="GO" id="GO:0016887">
    <property type="term" value="F:ATP hydrolysis activity"/>
    <property type="evidence" value="ECO:0007669"/>
    <property type="project" value="InterPro"/>
</dbReference>
<keyword evidence="5" id="KW-0472">Membrane</keyword>
<evidence type="ECO:0000313" key="8">
    <source>
        <dbReference type="Proteomes" id="UP000011864"/>
    </source>
</evidence>
<dbReference type="Gene3D" id="2.40.50.140">
    <property type="entry name" value="Nucleic acid-binding proteins"/>
    <property type="match status" value="1"/>
</dbReference>
<dbReference type="PANTHER" id="PTHR43875:SF1">
    <property type="entry name" value="OSMOPROTECTIVE COMPOUNDS UPTAKE ATP-BINDING PROTEIN GGTA"/>
    <property type="match status" value="1"/>
</dbReference>
<dbReference type="PROSITE" id="PS50893">
    <property type="entry name" value="ABC_TRANSPORTER_2"/>
    <property type="match status" value="1"/>
</dbReference>
<protein>
    <submittedName>
        <fullName evidence="7">Sugar ABC transporter ATPase</fullName>
    </submittedName>
</protein>
<accession>K7ANS6</accession>
<dbReference type="SMART" id="SM00382">
    <property type="entry name" value="AAA"/>
    <property type="match status" value="1"/>
</dbReference>
<evidence type="ECO:0000259" key="6">
    <source>
        <dbReference type="PROSITE" id="PS50893"/>
    </source>
</evidence>
<keyword evidence="4" id="KW-0067">ATP-binding</keyword>
<gene>
    <name evidence="7" type="ORF">C427_1140</name>
</gene>
<dbReference type="InterPro" id="IPR015853">
    <property type="entry name" value="ABC_transpr_FbpC"/>
</dbReference>